<evidence type="ECO:0000313" key="7">
    <source>
        <dbReference type="Proteomes" id="UP000202440"/>
    </source>
</evidence>
<dbReference type="GO" id="GO:0046872">
    <property type="term" value="F:metal ion binding"/>
    <property type="evidence" value="ECO:0007669"/>
    <property type="project" value="UniProtKB-KW"/>
</dbReference>
<keyword evidence="1" id="KW-0001">2Fe-2S</keyword>
<dbReference type="InterPro" id="IPR036922">
    <property type="entry name" value="Rieske_2Fe-2S_sf"/>
</dbReference>
<evidence type="ECO:0000256" key="1">
    <source>
        <dbReference type="ARBA" id="ARBA00022714"/>
    </source>
</evidence>
<organism evidence="6 7">
    <name type="scientific">Bacterioplanes sanyensis</name>
    <dbReference type="NCBI Taxonomy" id="1249553"/>
    <lineage>
        <taxon>Bacteria</taxon>
        <taxon>Pseudomonadati</taxon>
        <taxon>Pseudomonadota</taxon>
        <taxon>Gammaproteobacteria</taxon>
        <taxon>Oceanospirillales</taxon>
        <taxon>Oceanospirillaceae</taxon>
        <taxon>Bacterioplanes</taxon>
    </lineage>
</organism>
<feature type="domain" description="Rieske" evidence="5">
    <location>
        <begin position="5"/>
        <end position="88"/>
    </location>
</feature>
<keyword evidence="7" id="KW-1185">Reference proteome</keyword>
<keyword evidence="4" id="KW-0411">Iron-sulfur</keyword>
<protein>
    <recommendedName>
        <fullName evidence="5">Rieske domain-containing protein</fullName>
    </recommendedName>
</protein>
<dbReference type="PROSITE" id="PS51296">
    <property type="entry name" value="RIESKE"/>
    <property type="match status" value="1"/>
</dbReference>
<accession>A0A222FQ92</accession>
<sequence>MSKERALCHSSAIAEGQSKGFEFEEQRLFVVHKGGRFYAYRNQCPHLGIELEWLPDQFLDAEGALIQCATHGALFLIDSGDCIAGPCQGQALTSLPCRCDEEGQLWVTL</sequence>
<dbReference type="SUPFAM" id="SSF50022">
    <property type="entry name" value="ISP domain"/>
    <property type="match status" value="1"/>
</dbReference>
<name>A0A222FQ92_9GAMM</name>
<dbReference type="AlphaFoldDB" id="A0A222FQ92"/>
<dbReference type="Proteomes" id="UP000202440">
    <property type="component" value="Chromosome"/>
</dbReference>
<dbReference type="PANTHER" id="PTHR40261:SF1">
    <property type="entry name" value="RIESKE DOMAIN-CONTAINING PROTEIN"/>
    <property type="match status" value="1"/>
</dbReference>
<keyword evidence="3" id="KW-0408">Iron</keyword>
<dbReference type="Pfam" id="PF00355">
    <property type="entry name" value="Rieske"/>
    <property type="match status" value="1"/>
</dbReference>
<proteinExistence type="predicted"/>
<dbReference type="RefSeq" id="WP_094061855.1">
    <property type="nucleotide sequence ID" value="NZ_CP022530.1"/>
</dbReference>
<keyword evidence="2" id="KW-0479">Metal-binding</keyword>
<dbReference type="KEGG" id="bsan:CHH28_19360"/>
<gene>
    <name evidence="6" type="ORF">CHH28_19360</name>
</gene>
<reference evidence="6 7" key="1">
    <citation type="submission" date="2017-07" db="EMBL/GenBank/DDBJ databases">
        <title>Annotated genome sequence of Bacterioplanes sanyensis isolated from Red Sea.</title>
        <authorList>
            <person name="Rehman Z.U."/>
        </authorList>
    </citation>
    <scope>NUCLEOTIDE SEQUENCE [LARGE SCALE GENOMIC DNA]</scope>
    <source>
        <strain evidence="6 7">NV9</strain>
    </source>
</reference>
<evidence type="ECO:0000259" key="5">
    <source>
        <dbReference type="PROSITE" id="PS51296"/>
    </source>
</evidence>
<evidence type="ECO:0000256" key="3">
    <source>
        <dbReference type="ARBA" id="ARBA00023004"/>
    </source>
</evidence>
<dbReference type="InterPro" id="IPR017941">
    <property type="entry name" value="Rieske_2Fe-2S"/>
</dbReference>
<evidence type="ECO:0000313" key="6">
    <source>
        <dbReference type="EMBL" id="ASP40694.1"/>
    </source>
</evidence>
<evidence type="ECO:0000256" key="2">
    <source>
        <dbReference type="ARBA" id="ARBA00022723"/>
    </source>
</evidence>
<dbReference type="GO" id="GO:0051537">
    <property type="term" value="F:2 iron, 2 sulfur cluster binding"/>
    <property type="evidence" value="ECO:0007669"/>
    <property type="project" value="UniProtKB-KW"/>
</dbReference>
<dbReference type="PANTHER" id="PTHR40261">
    <property type="match status" value="1"/>
</dbReference>
<dbReference type="CDD" id="cd03467">
    <property type="entry name" value="Rieske"/>
    <property type="match status" value="1"/>
</dbReference>
<dbReference type="EMBL" id="CP022530">
    <property type="protein sequence ID" value="ASP40694.1"/>
    <property type="molecule type" value="Genomic_DNA"/>
</dbReference>
<dbReference type="OrthoDB" id="9794779at2"/>
<evidence type="ECO:0000256" key="4">
    <source>
        <dbReference type="ARBA" id="ARBA00023014"/>
    </source>
</evidence>
<dbReference type="Gene3D" id="2.102.10.10">
    <property type="entry name" value="Rieske [2Fe-2S] iron-sulphur domain"/>
    <property type="match status" value="1"/>
</dbReference>